<evidence type="ECO:0000256" key="2">
    <source>
        <dbReference type="ARBA" id="ARBA00022519"/>
    </source>
</evidence>
<evidence type="ECO:0000256" key="10">
    <source>
        <dbReference type="SAM" id="MobiDB-lite"/>
    </source>
</evidence>
<proteinExistence type="inferred from homology"/>
<evidence type="ECO:0000256" key="4">
    <source>
        <dbReference type="ARBA" id="ARBA00022692"/>
    </source>
</evidence>
<keyword evidence="5 8" id="KW-1133">Transmembrane helix</keyword>
<keyword evidence="2 8" id="KW-0997">Cell inner membrane</keyword>
<evidence type="ECO:0000313" key="12">
    <source>
        <dbReference type="EMBL" id="EEX51229.1"/>
    </source>
</evidence>
<comment type="similarity">
    <text evidence="8 9">Belongs to the ZipA family.</text>
</comment>
<accession>C9PM09</accession>
<comment type="function">
    <text evidence="8 9">Essential cell division protein that stabilizes the FtsZ protofilaments by cross-linking them and that serves as a cytoplasmic membrane anchor for the Z ring. Also required for the recruitment to the septal ring of downstream cell division proteins.</text>
</comment>
<dbReference type="OrthoDB" id="7054914at2"/>
<dbReference type="NCBIfam" id="TIGR02205">
    <property type="entry name" value="septum_zipA"/>
    <property type="match status" value="1"/>
</dbReference>
<dbReference type="Gene3D" id="3.30.1400.10">
    <property type="entry name" value="ZipA, C-terminal FtsZ-binding domain"/>
    <property type="match status" value="1"/>
</dbReference>
<evidence type="ECO:0000256" key="9">
    <source>
        <dbReference type="RuleBase" id="RU003612"/>
    </source>
</evidence>
<gene>
    <name evidence="8 12" type="primary">zipA</name>
    <name evidence="12" type="ORF">HMPREF0621_0033</name>
</gene>
<dbReference type="InterPro" id="IPR011919">
    <property type="entry name" value="Cell_div_ZipA"/>
</dbReference>
<dbReference type="STRING" id="667128.HMPREF0621_0033"/>
<dbReference type="Pfam" id="PF04354">
    <property type="entry name" value="ZipA_C"/>
    <property type="match status" value="1"/>
</dbReference>
<keyword evidence="4 8" id="KW-0812">Transmembrane</keyword>
<keyword evidence="13" id="KW-1185">Reference proteome</keyword>
<dbReference type="GO" id="GO:0005886">
    <property type="term" value="C:plasma membrane"/>
    <property type="evidence" value="ECO:0007669"/>
    <property type="project" value="UniProtKB-SubCell"/>
</dbReference>
<keyword evidence="3 8" id="KW-0132">Cell division</keyword>
<comment type="caution">
    <text evidence="12">The sequence shown here is derived from an EMBL/GenBank/DDBJ whole genome shotgun (WGS) entry which is preliminary data.</text>
</comment>
<protein>
    <recommendedName>
        <fullName evidence="8 9">Cell division protein ZipA</fullName>
    </recommendedName>
</protein>
<feature type="region of interest" description="Disordered" evidence="10">
    <location>
        <begin position="36"/>
        <end position="64"/>
    </location>
</feature>
<comment type="subcellular location">
    <subcellularLocation>
        <location evidence="8">Cell inner membrane</location>
        <topology evidence="8">Single-pass type I membrane protein</topology>
    </subcellularLocation>
    <text evidence="8">Localizes to the Z ring in an FtsZ-dependent manner.</text>
</comment>
<evidence type="ECO:0000313" key="13">
    <source>
        <dbReference type="Proteomes" id="UP000005519"/>
    </source>
</evidence>
<dbReference type="PANTHER" id="PTHR38685">
    <property type="entry name" value="CELL DIVISION PROTEIN ZIPA"/>
    <property type="match status" value="1"/>
</dbReference>
<dbReference type="SUPFAM" id="SSF64383">
    <property type="entry name" value="Cell-division protein ZipA, C-terminal domain"/>
    <property type="match status" value="1"/>
</dbReference>
<evidence type="ECO:0000256" key="6">
    <source>
        <dbReference type="ARBA" id="ARBA00023136"/>
    </source>
</evidence>
<evidence type="ECO:0000256" key="3">
    <source>
        <dbReference type="ARBA" id="ARBA00022618"/>
    </source>
</evidence>
<feature type="domain" description="ZipA C-terminal FtsZ-binding" evidence="11">
    <location>
        <begin position="217"/>
        <end position="346"/>
    </location>
</feature>
<evidence type="ECO:0000256" key="5">
    <source>
        <dbReference type="ARBA" id="ARBA00022989"/>
    </source>
</evidence>
<sequence>MNLNTILIILGIIALVVLVAHGLWANRREKSQYFKNSNTFTRDSRLREPPPQVSNTPTPSPSVSETATLTQQELAPKQHTFSFDAEPVQQSLATEPQFDPYTNQQNVEQAVENIKISLPNSAQSSYQAQVEPMLHPSSPAFTTIADVENYANQEMGIDTHSEDLRRQLAELAQQVPDIQLSSLKEIPTIEEASEKQPDVSTVNITNATKSEQHNDEQSPFIMLYVVAPENYQFQGEKLAKILDELGFLFGERNIYHRHSDLSVNSPILFSVANIQQPGTFDYNMNDFSTIGIALFMQLPSEGNDLMNLRMMIRAAKSIAEDLGGFVLTDKQEIFDDASEQAYLSRVK</sequence>
<dbReference type="GO" id="GO:0000917">
    <property type="term" value="P:division septum assembly"/>
    <property type="evidence" value="ECO:0007669"/>
    <property type="project" value="TreeGrafter"/>
</dbReference>
<dbReference type="PANTHER" id="PTHR38685:SF1">
    <property type="entry name" value="CELL DIVISION PROTEIN ZIPA"/>
    <property type="match status" value="1"/>
</dbReference>
<dbReference type="InterPro" id="IPR036765">
    <property type="entry name" value="ZipA_FtsZ-bd_C_sf"/>
</dbReference>
<evidence type="ECO:0000256" key="1">
    <source>
        <dbReference type="ARBA" id="ARBA00022475"/>
    </source>
</evidence>
<dbReference type="Proteomes" id="UP000005519">
    <property type="component" value="Unassembled WGS sequence"/>
</dbReference>
<evidence type="ECO:0000256" key="7">
    <source>
        <dbReference type="ARBA" id="ARBA00023306"/>
    </source>
</evidence>
<dbReference type="InterPro" id="IPR007449">
    <property type="entry name" value="ZipA_FtsZ-bd_C"/>
</dbReference>
<dbReference type="EMBL" id="ACZR01000001">
    <property type="protein sequence ID" value="EEX51229.1"/>
    <property type="molecule type" value="Genomic_DNA"/>
</dbReference>
<keyword evidence="1 8" id="KW-1003">Cell membrane</keyword>
<evidence type="ECO:0000259" key="11">
    <source>
        <dbReference type="SMART" id="SM00771"/>
    </source>
</evidence>
<dbReference type="GO" id="GO:0032153">
    <property type="term" value="C:cell division site"/>
    <property type="evidence" value="ECO:0007669"/>
    <property type="project" value="UniProtKB-UniRule"/>
</dbReference>
<dbReference type="HAMAP" id="MF_00509">
    <property type="entry name" value="ZipA"/>
    <property type="match status" value="1"/>
</dbReference>
<keyword evidence="7 8" id="KW-0131">Cell cycle</keyword>
<dbReference type="GO" id="GO:0043093">
    <property type="term" value="P:FtsZ-dependent cytokinesis"/>
    <property type="evidence" value="ECO:0007669"/>
    <property type="project" value="UniProtKB-UniRule"/>
</dbReference>
<organism evidence="12 13">
    <name type="scientific">Pasteurella dagmatis ATCC 43325</name>
    <dbReference type="NCBI Taxonomy" id="667128"/>
    <lineage>
        <taxon>Bacteria</taxon>
        <taxon>Pseudomonadati</taxon>
        <taxon>Pseudomonadota</taxon>
        <taxon>Gammaproteobacteria</taxon>
        <taxon>Pasteurellales</taxon>
        <taxon>Pasteurellaceae</taxon>
        <taxon>Pasteurella</taxon>
    </lineage>
</organism>
<dbReference type="AlphaFoldDB" id="C9PM09"/>
<keyword evidence="6 8" id="KW-0472">Membrane</keyword>
<feature type="compositionally biased region" description="Low complexity" evidence="10">
    <location>
        <begin position="53"/>
        <end position="64"/>
    </location>
</feature>
<dbReference type="SMART" id="SM00771">
    <property type="entry name" value="ZipA_C"/>
    <property type="match status" value="1"/>
</dbReference>
<reference evidence="12 13" key="1">
    <citation type="submission" date="2009-10" db="EMBL/GenBank/DDBJ databases">
        <authorList>
            <person name="Muzny D."/>
            <person name="Qin X."/>
            <person name="Deng J."/>
            <person name="Jiang H."/>
            <person name="Liu Y."/>
            <person name="Qu J."/>
            <person name="Song X.-Z."/>
            <person name="Zhang L."/>
            <person name="Thornton R."/>
            <person name="Coyle M."/>
            <person name="Francisco L."/>
            <person name="Jackson L."/>
            <person name="Javaid M."/>
            <person name="Korchina V."/>
            <person name="Kovar C."/>
            <person name="Mata R."/>
            <person name="Mathew T."/>
            <person name="Ngo R."/>
            <person name="Nguyen L."/>
            <person name="Nguyen N."/>
            <person name="Okwuonu G."/>
            <person name="Ongeri F."/>
            <person name="Pham C."/>
            <person name="Simmons D."/>
            <person name="Wilczek-Boney K."/>
            <person name="Hale W."/>
            <person name="Jakkamsetti A."/>
            <person name="Pham P."/>
            <person name="Ruth R."/>
            <person name="San Lucas F."/>
            <person name="Warren J."/>
            <person name="Zhang J."/>
            <person name="Zhao Z."/>
            <person name="Zhou C."/>
            <person name="Zhu D."/>
            <person name="Lee S."/>
            <person name="Bess C."/>
            <person name="Blankenburg K."/>
            <person name="Forbes L."/>
            <person name="Fu Q."/>
            <person name="Gubbala S."/>
            <person name="Hirani K."/>
            <person name="Jayaseelan J.C."/>
            <person name="Lara F."/>
            <person name="Munidasa M."/>
            <person name="Palculict T."/>
            <person name="Patil S."/>
            <person name="Pu L.-L."/>
            <person name="Saada N."/>
            <person name="Tang L."/>
            <person name="Weissenberger G."/>
            <person name="Zhu Y."/>
            <person name="Hemphill L."/>
            <person name="Shang Y."/>
            <person name="Youmans B."/>
            <person name="Ayvaz T."/>
            <person name="Ross M."/>
            <person name="Santibanez J."/>
            <person name="Aqrawi P."/>
            <person name="Gross S."/>
            <person name="Joshi V."/>
            <person name="Fowler G."/>
            <person name="Nazareth L."/>
            <person name="Reid J."/>
            <person name="Worley K."/>
            <person name="Petrosino J."/>
            <person name="Highlander S."/>
            <person name="Gibbs R."/>
        </authorList>
    </citation>
    <scope>NUCLEOTIDE SEQUENCE [LARGE SCALE GENOMIC DNA]</scope>
    <source>
        <strain evidence="12 13">ATCC 43325</strain>
    </source>
</reference>
<dbReference type="HOGENOM" id="CLU_030174_1_0_6"/>
<evidence type="ECO:0000256" key="8">
    <source>
        <dbReference type="HAMAP-Rule" id="MF_00509"/>
    </source>
</evidence>
<comment type="subunit">
    <text evidence="8">Interacts with FtsZ via their C-terminal domains.</text>
</comment>
<feature type="transmembrane region" description="Helical" evidence="8">
    <location>
        <begin position="6"/>
        <end position="25"/>
    </location>
</feature>
<dbReference type="RefSeq" id="WP_005764855.1">
    <property type="nucleotide sequence ID" value="NZ_GG704815.1"/>
</dbReference>
<name>C9PM09_9PAST</name>